<name>A0A0A9F696_ARUDO</name>
<sequence>MLKKKKEKAPAWIEVIRNSECHALGIEGDLPFEGAVMAGYEPPHSIIAIMRPGNCTPCSTGLLDQKHIVKNDELEMVMEVRHLPTGKDCPAKLIDKRVKKPSSHSDINGLYIFPLRDASYIFTKSGIYQFIFSGRCRDSNVIQHETTITVYPDSNSRCCQIVTVADCSADNAPVDIRNFCLRPASWTY</sequence>
<proteinExistence type="predicted"/>
<accession>A0A0A9F696</accession>
<reference evidence="1" key="2">
    <citation type="journal article" date="2015" name="Data Brief">
        <title>Shoot transcriptome of the giant reed, Arundo donax.</title>
        <authorList>
            <person name="Barrero R.A."/>
            <person name="Guerrero F.D."/>
            <person name="Moolhuijzen P."/>
            <person name="Goolsby J.A."/>
            <person name="Tidwell J."/>
            <person name="Bellgard S.E."/>
            <person name="Bellgard M.I."/>
        </authorList>
    </citation>
    <scope>NUCLEOTIDE SEQUENCE</scope>
    <source>
        <tissue evidence="1">Shoot tissue taken approximately 20 cm above the soil surface</tissue>
    </source>
</reference>
<reference evidence="1" key="1">
    <citation type="submission" date="2014-09" db="EMBL/GenBank/DDBJ databases">
        <authorList>
            <person name="Magalhaes I.L.F."/>
            <person name="Oliveira U."/>
            <person name="Santos F.R."/>
            <person name="Vidigal T.H.D.A."/>
            <person name="Brescovit A.D."/>
            <person name="Santos A.J."/>
        </authorList>
    </citation>
    <scope>NUCLEOTIDE SEQUENCE</scope>
    <source>
        <tissue evidence="1">Shoot tissue taken approximately 20 cm above the soil surface</tissue>
    </source>
</reference>
<evidence type="ECO:0000313" key="1">
    <source>
        <dbReference type="EMBL" id="JAE05626.1"/>
    </source>
</evidence>
<dbReference type="PANTHER" id="PTHR33566:SF1">
    <property type="entry name" value="EN_SPM-LIKE TRANSPOSON-RELATED"/>
    <property type="match status" value="1"/>
</dbReference>
<dbReference type="AlphaFoldDB" id="A0A0A9F696"/>
<organism evidence="1">
    <name type="scientific">Arundo donax</name>
    <name type="common">Giant reed</name>
    <name type="synonym">Donax arundinaceus</name>
    <dbReference type="NCBI Taxonomy" id="35708"/>
    <lineage>
        <taxon>Eukaryota</taxon>
        <taxon>Viridiplantae</taxon>
        <taxon>Streptophyta</taxon>
        <taxon>Embryophyta</taxon>
        <taxon>Tracheophyta</taxon>
        <taxon>Spermatophyta</taxon>
        <taxon>Magnoliopsida</taxon>
        <taxon>Liliopsida</taxon>
        <taxon>Poales</taxon>
        <taxon>Poaceae</taxon>
        <taxon>PACMAD clade</taxon>
        <taxon>Arundinoideae</taxon>
        <taxon>Arundineae</taxon>
        <taxon>Arundo</taxon>
    </lineage>
</organism>
<protein>
    <submittedName>
        <fullName evidence="1">Uncharacterized protein</fullName>
    </submittedName>
</protein>
<dbReference type="EMBL" id="GBRH01192270">
    <property type="protein sequence ID" value="JAE05626.1"/>
    <property type="molecule type" value="Transcribed_RNA"/>
</dbReference>
<dbReference type="PANTHER" id="PTHR33566">
    <property type="entry name" value="EN/SPM-LIKE TRANSPOSON-RELATED"/>
    <property type="match status" value="1"/>
</dbReference>